<evidence type="ECO:0000313" key="7">
    <source>
        <dbReference type="EMBL" id="QDZ23404.1"/>
    </source>
</evidence>
<keyword evidence="3" id="KW-0560">Oxidoreductase</keyword>
<protein>
    <recommendedName>
        <fullName evidence="2">peptide-methionine (S)-S-oxide reductase</fullName>
        <ecNumber evidence="2">1.8.4.11</ecNumber>
    </recommendedName>
    <alternativeName>
        <fullName evidence="4">Peptide-methionine (S)-S-oxide reductase</fullName>
    </alternativeName>
</protein>
<reference evidence="7 8" key="1">
    <citation type="submission" date="2018-07" db="EMBL/GenBank/DDBJ databases">
        <title>The complete nuclear genome of the prasinophyte Chloropicon primus (CCMP1205).</title>
        <authorList>
            <person name="Pombert J.-F."/>
            <person name="Otis C."/>
            <person name="Turmel M."/>
            <person name="Lemieux C."/>
        </authorList>
    </citation>
    <scope>NUCLEOTIDE SEQUENCE [LARGE SCALE GENOMIC DNA]</scope>
    <source>
        <strain evidence="7 8">CCMP1205</strain>
    </source>
</reference>
<comment type="similarity">
    <text evidence="1">Belongs to the MsrA Met sulfoxide reductase family.</text>
</comment>
<evidence type="ECO:0000256" key="4">
    <source>
        <dbReference type="ARBA" id="ARBA00030643"/>
    </source>
</evidence>
<evidence type="ECO:0000256" key="1">
    <source>
        <dbReference type="ARBA" id="ARBA00005591"/>
    </source>
</evidence>
<dbReference type="Gene3D" id="3.30.1060.10">
    <property type="entry name" value="Peptide methionine sulphoxide reductase MsrA"/>
    <property type="match status" value="1"/>
</dbReference>
<organism evidence="7 8">
    <name type="scientific">Chloropicon primus</name>
    <dbReference type="NCBI Taxonomy" id="1764295"/>
    <lineage>
        <taxon>Eukaryota</taxon>
        <taxon>Viridiplantae</taxon>
        <taxon>Chlorophyta</taxon>
        <taxon>Chloropicophyceae</taxon>
        <taxon>Chloropicales</taxon>
        <taxon>Chloropicaceae</taxon>
        <taxon>Chloropicon</taxon>
    </lineage>
</organism>
<feature type="domain" description="Peptide methionine sulphoxide reductase MsrA" evidence="6">
    <location>
        <begin position="87"/>
        <end position="238"/>
    </location>
</feature>
<sequence>MRAVKCKYGTSARAVAQGVRPSRSSKTKATNSTNSRKLPPSSTAATSRRSSLFGALLLSLPLGLGSWVQEAQAQEALPPPRDGLEVATFAGGCFWCMEPPFDKTEGVLETTSGYTGGEEPSPSYRQVSAGVTGHAESLQVLYDPKKVSYEELLQVYWHQIDPTVKNRQFCDSGKQYRSAIFYHNEAQKEAAIASFERYRDSDVFKTRKLYTEIKPAKAFWPAEDYHQDYYKKKPILYKYYRFNCGRDQYLQSIWGDAVPPPKDPYKEELRK</sequence>
<dbReference type="EMBL" id="CP031043">
    <property type="protein sequence ID" value="QDZ23404.1"/>
    <property type="molecule type" value="Genomic_DNA"/>
</dbReference>
<dbReference type="STRING" id="1764295.A0A5B8MUI0"/>
<dbReference type="EC" id="1.8.4.11" evidence="2"/>
<dbReference type="OrthoDB" id="497531at2759"/>
<dbReference type="NCBIfam" id="TIGR00401">
    <property type="entry name" value="msrA"/>
    <property type="match status" value="1"/>
</dbReference>
<dbReference type="GO" id="GO:0008113">
    <property type="term" value="F:peptide-methionine (S)-S-oxide reductase activity"/>
    <property type="evidence" value="ECO:0007669"/>
    <property type="project" value="UniProtKB-EC"/>
</dbReference>
<feature type="compositionally biased region" description="Low complexity" evidence="5">
    <location>
        <begin position="22"/>
        <end position="46"/>
    </location>
</feature>
<dbReference type="PANTHER" id="PTHR43774">
    <property type="entry name" value="PEPTIDE METHIONINE SULFOXIDE REDUCTASE"/>
    <property type="match status" value="1"/>
</dbReference>
<dbReference type="SUPFAM" id="SSF55068">
    <property type="entry name" value="Peptide methionine sulfoxide reductase"/>
    <property type="match status" value="1"/>
</dbReference>
<proteinExistence type="inferred from homology"/>
<dbReference type="Proteomes" id="UP000316726">
    <property type="component" value="Chromosome 10"/>
</dbReference>
<accession>A0A5B8MUI0</accession>
<feature type="region of interest" description="Disordered" evidence="5">
    <location>
        <begin position="17"/>
        <end position="46"/>
    </location>
</feature>
<dbReference type="PANTHER" id="PTHR43774:SF1">
    <property type="entry name" value="PEPTIDE METHIONINE SULFOXIDE REDUCTASE MSRA 2"/>
    <property type="match status" value="1"/>
</dbReference>
<name>A0A5B8MUI0_9CHLO</name>
<evidence type="ECO:0000313" key="8">
    <source>
        <dbReference type="Proteomes" id="UP000316726"/>
    </source>
</evidence>
<keyword evidence="8" id="KW-1185">Reference proteome</keyword>
<evidence type="ECO:0000259" key="6">
    <source>
        <dbReference type="Pfam" id="PF01625"/>
    </source>
</evidence>
<dbReference type="InterPro" id="IPR036509">
    <property type="entry name" value="Met_Sox_Rdtase_MsrA_sf"/>
</dbReference>
<dbReference type="HAMAP" id="MF_01401">
    <property type="entry name" value="MsrA"/>
    <property type="match status" value="1"/>
</dbReference>
<dbReference type="Pfam" id="PF01625">
    <property type="entry name" value="PMSR"/>
    <property type="match status" value="1"/>
</dbReference>
<dbReference type="InterPro" id="IPR002569">
    <property type="entry name" value="Met_Sox_Rdtase_MsrA_dom"/>
</dbReference>
<evidence type="ECO:0000256" key="3">
    <source>
        <dbReference type="ARBA" id="ARBA00023002"/>
    </source>
</evidence>
<evidence type="ECO:0000256" key="5">
    <source>
        <dbReference type="SAM" id="MobiDB-lite"/>
    </source>
</evidence>
<dbReference type="AlphaFoldDB" id="A0A5B8MUI0"/>
<gene>
    <name evidence="7" type="ORF">A3770_10p59220</name>
</gene>
<evidence type="ECO:0000256" key="2">
    <source>
        <dbReference type="ARBA" id="ARBA00012502"/>
    </source>
</evidence>